<dbReference type="RefSeq" id="WP_078335839.1">
    <property type="nucleotide sequence ID" value="NZ_MAFQ01000014.1"/>
</dbReference>
<dbReference type="Proteomes" id="UP000295627">
    <property type="component" value="Unassembled WGS sequence"/>
</dbReference>
<sequence length="137" mass="15598">MSRSLHDREPHRSPRIIRDETLGTQIHWEAPRLSDYRTAADPAAIFTQYLNRLVFNADDSAILTKAQIPLLVDDLFWLLRWRGYTVQEYDQCPDNCGCRLDGEDAARRDCACGGPCCDGEIRYRDPAATMDEPLPGI</sequence>
<organism evidence="1 2">
    <name type="scientific">Mycobacteroides franklinii</name>
    <dbReference type="NCBI Taxonomy" id="948102"/>
    <lineage>
        <taxon>Bacteria</taxon>
        <taxon>Bacillati</taxon>
        <taxon>Actinomycetota</taxon>
        <taxon>Actinomycetes</taxon>
        <taxon>Mycobacteriales</taxon>
        <taxon>Mycobacteriaceae</taxon>
        <taxon>Mycobacteroides</taxon>
    </lineage>
</organism>
<protein>
    <submittedName>
        <fullName evidence="1">Uncharacterized protein</fullName>
    </submittedName>
</protein>
<reference evidence="1 2" key="1">
    <citation type="journal article" date="2019" name="Sci. Rep.">
        <title>Extended insight into the Mycobacterium chelonae-abscessus complex through whole genome sequencing of Mycobacterium salmoniphilum outbreak and Mycobacterium salmoniphilum-like strains.</title>
        <authorList>
            <person name="Behra P.R.K."/>
            <person name="Das S."/>
            <person name="Pettersson B.M.F."/>
            <person name="Shirreff L."/>
            <person name="DuCote T."/>
            <person name="Jacobsson K.G."/>
            <person name="Ennis D.G."/>
            <person name="Kirsebom L.A."/>
        </authorList>
    </citation>
    <scope>NUCLEOTIDE SEQUENCE [LARGE SCALE GENOMIC DNA]</scope>
    <source>
        <strain evidence="1 2">DSM 45524</strain>
    </source>
</reference>
<dbReference type="EMBL" id="RXLR01000024">
    <property type="protein sequence ID" value="TDH18007.1"/>
    <property type="molecule type" value="Genomic_DNA"/>
</dbReference>
<name>A0A4R5P4P6_9MYCO</name>
<dbReference type="AlphaFoldDB" id="A0A4R5P4P6"/>
<comment type="caution">
    <text evidence="1">The sequence shown here is derived from an EMBL/GenBank/DDBJ whole genome shotgun (WGS) entry which is preliminary data.</text>
</comment>
<gene>
    <name evidence="1" type="ORF">EJ571_25100</name>
</gene>
<accession>A0A4R5P4P6</accession>
<evidence type="ECO:0000313" key="2">
    <source>
        <dbReference type="Proteomes" id="UP000295627"/>
    </source>
</evidence>
<proteinExistence type="predicted"/>
<evidence type="ECO:0000313" key="1">
    <source>
        <dbReference type="EMBL" id="TDH18007.1"/>
    </source>
</evidence>